<comment type="subcellular location">
    <subcellularLocation>
        <location evidence="1">Cell envelope</location>
    </subcellularLocation>
</comment>
<feature type="domain" description="Fe/B12 periplasmic-binding" evidence="6">
    <location>
        <begin position="50"/>
        <end position="330"/>
    </location>
</feature>
<comment type="caution">
    <text evidence="7">The sequence shown here is derived from an EMBL/GenBank/DDBJ whole genome shotgun (WGS) entry which is preliminary data.</text>
</comment>
<evidence type="ECO:0000256" key="3">
    <source>
        <dbReference type="ARBA" id="ARBA00022448"/>
    </source>
</evidence>
<accession>A0ABN2W380</accession>
<dbReference type="PROSITE" id="PS50983">
    <property type="entry name" value="FE_B12_PBP"/>
    <property type="match status" value="1"/>
</dbReference>
<dbReference type="SUPFAM" id="SSF53807">
    <property type="entry name" value="Helical backbone' metal receptor"/>
    <property type="match status" value="1"/>
</dbReference>
<comment type="similarity">
    <text evidence="2">Belongs to the bacterial solute-binding protein 8 family.</text>
</comment>
<dbReference type="PROSITE" id="PS51257">
    <property type="entry name" value="PROKAR_LIPOPROTEIN"/>
    <property type="match status" value="1"/>
</dbReference>
<dbReference type="EMBL" id="BAAAPY010000005">
    <property type="protein sequence ID" value="GAA2078349.1"/>
    <property type="molecule type" value="Genomic_DNA"/>
</dbReference>
<evidence type="ECO:0000256" key="5">
    <source>
        <dbReference type="SAM" id="SignalP"/>
    </source>
</evidence>
<dbReference type="Proteomes" id="UP001501480">
    <property type="component" value="Unassembled WGS sequence"/>
</dbReference>
<evidence type="ECO:0000256" key="2">
    <source>
        <dbReference type="ARBA" id="ARBA00008814"/>
    </source>
</evidence>
<keyword evidence="3" id="KW-0813">Transport</keyword>
<organism evidence="7 8">
    <name type="scientific">Aeromicrobium halocynthiae</name>
    <dbReference type="NCBI Taxonomy" id="560557"/>
    <lineage>
        <taxon>Bacteria</taxon>
        <taxon>Bacillati</taxon>
        <taxon>Actinomycetota</taxon>
        <taxon>Actinomycetes</taxon>
        <taxon>Propionibacteriales</taxon>
        <taxon>Nocardioidaceae</taxon>
        <taxon>Aeromicrobium</taxon>
    </lineage>
</organism>
<evidence type="ECO:0000256" key="4">
    <source>
        <dbReference type="ARBA" id="ARBA00022729"/>
    </source>
</evidence>
<dbReference type="PANTHER" id="PTHR30532">
    <property type="entry name" value="IRON III DICITRATE-BINDING PERIPLASMIC PROTEIN"/>
    <property type="match status" value="1"/>
</dbReference>
<feature type="signal peptide" evidence="5">
    <location>
        <begin position="1"/>
        <end position="19"/>
    </location>
</feature>
<dbReference type="Pfam" id="PF01497">
    <property type="entry name" value="Peripla_BP_2"/>
    <property type="match status" value="1"/>
</dbReference>
<protein>
    <recommendedName>
        <fullName evidence="6">Fe/B12 periplasmic-binding domain-containing protein</fullName>
    </recommendedName>
</protein>
<dbReference type="InterPro" id="IPR051313">
    <property type="entry name" value="Bact_iron-sidero_bind"/>
</dbReference>
<keyword evidence="4 5" id="KW-0732">Signal</keyword>
<proteinExistence type="inferred from homology"/>
<gene>
    <name evidence="7" type="ORF">GCM10009821_17720</name>
</gene>
<reference evidence="7 8" key="1">
    <citation type="journal article" date="2019" name="Int. J. Syst. Evol. Microbiol.">
        <title>The Global Catalogue of Microorganisms (GCM) 10K type strain sequencing project: providing services to taxonomists for standard genome sequencing and annotation.</title>
        <authorList>
            <consortium name="The Broad Institute Genomics Platform"/>
            <consortium name="The Broad Institute Genome Sequencing Center for Infectious Disease"/>
            <person name="Wu L."/>
            <person name="Ma J."/>
        </authorList>
    </citation>
    <scope>NUCLEOTIDE SEQUENCE [LARGE SCALE GENOMIC DNA]</scope>
    <source>
        <strain evidence="7 8">JCM 15749</strain>
    </source>
</reference>
<keyword evidence="8" id="KW-1185">Reference proteome</keyword>
<feature type="chain" id="PRO_5047047788" description="Fe/B12 periplasmic-binding domain-containing protein" evidence="5">
    <location>
        <begin position="20"/>
        <end position="330"/>
    </location>
</feature>
<dbReference type="Gene3D" id="3.40.50.1980">
    <property type="entry name" value="Nitrogenase molybdenum iron protein domain"/>
    <property type="match status" value="2"/>
</dbReference>
<dbReference type="RefSeq" id="WP_344327119.1">
    <property type="nucleotide sequence ID" value="NZ_BAAAPY010000005.1"/>
</dbReference>
<dbReference type="PANTHER" id="PTHR30532:SF24">
    <property type="entry name" value="FERRIC ENTEROBACTIN-BINDING PERIPLASMIC PROTEIN FEPB"/>
    <property type="match status" value="1"/>
</dbReference>
<sequence length="330" mass="35156">MTRTSLRLLLPAAALTLLAACGSGGGEDSGDGWTYTDDTGTEITQDAVPERIVAHKDSAAALADMGLGEKVVGVFGAPTGEETEYALQSPNLDLASVEDVTGGGDYGDIDLEKLAGLEPDLIVTTTYGGDTLWYINDEVRERLEGTYDVAAINVEGETVDGLLENSERLASALGAEESDFEEGRAALAEAGERVREVAAEAGDPSILAVAPSPDVLYVANAPAYIDLLYLRDEVGLDMITPEEGDVDEGGYWHNLSWENADTYADAEIVMWDTRGGSANVDLLEDQPVWQRVQAAADDAYVPWRVEVAPSARGYADSLQSFADDLERLQG</sequence>
<evidence type="ECO:0000313" key="7">
    <source>
        <dbReference type="EMBL" id="GAA2078349.1"/>
    </source>
</evidence>
<dbReference type="InterPro" id="IPR002491">
    <property type="entry name" value="ABC_transptr_periplasmic_BD"/>
</dbReference>
<evidence type="ECO:0000259" key="6">
    <source>
        <dbReference type="PROSITE" id="PS50983"/>
    </source>
</evidence>
<evidence type="ECO:0000256" key="1">
    <source>
        <dbReference type="ARBA" id="ARBA00004196"/>
    </source>
</evidence>
<evidence type="ECO:0000313" key="8">
    <source>
        <dbReference type="Proteomes" id="UP001501480"/>
    </source>
</evidence>
<name>A0ABN2W380_9ACTN</name>